<dbReference type="AlphaFoldDB" id="A0A6A6U266"/>
<evidence type="ECO:0000313" key="3">
    <source>
        <dbReference type="Proteomes" id="UP000799302"/>
    </source>
</evidence>
<dbReference type="PANTHER" id="PTHR15682">
    <property type="entry name" value="UNHEALTHY RIBOSOME BIOGENESIS PROTEIN 2 HOMOLOG"/>
    <property type="match status" value="1"/>
</dbReference>
<sequence>MLSILRTKPFLVSQFGVESVISALIQLATPGTQHFLRPHAARVHRLLSQITSTIVSLHRKHIGGRMHLLVPLLQALLNCLFSTHVGSTPARNQRAPSWIHSRQSGLDSSHGTDYAKVLLTLTEPTVSSAMSMYRSRNNPMLTDEIRKARKYAAQYVPYVLAHFCGLHLNGSLTPEIRKSLMPGIWACVQAVPREGLKGMNAGMRPDERAIWSSLWAEYNRTRR</sequence>
<dbReference type="InterPro" id="IPR052609">
    <property type="entry name" value="Ribosome_Biogenesis_Reg"/>
</dbReference>
<evidence type="ECO:0000259" key="1">
    <source>
        <dbReference type="Pfam" id="PF10441"/>
    </source>
</evidence>
<dbReference type="GO" id="GO:0042254">
    <property type="term" value="P:ribosome biogenesis"/>
    <property type="evidence" value="ECO:0007669"/>
    <property type="project" value="TreeGrafter"/>
</dbReference>
<protein>
    <recommendedName>
        <fullName evidence="1">Nucleolar 27S pre-rRNA processing Urb2/Npa2 C-terminal domain-containing protein</fullName>
    </recommendedName>
</protein>
<name>A0A6A6U266_9PEZI</name>
<dbReference type="PANTHER" id="PTHR15682:SF2">
    <property type="entry name" value="UNHEALTHY RIBOSOME BIOGENESIS PROTEIN 2 HOMOLOG"/>
    <property type="match status" value="1"/>
</dbReference>
<gene>
    <name evidence="2" type="ORF">BT63DRAFT_87966</name>
</gene>
<dbReference type="Pfam" id="PF10441">
    <property type="entry name" value="Urb2"/>
    <property type="match status" value="1"/>
</dbReference>
<dbReference type="EMBL" id="MU004241">
    <property type="protein sequence ID" value="KAF2665228.1"/>
    <property type="molecule type" value="Genomic_DNA"/>
</dbReference>
<reference evidence="2" key="1">
    <citation type="journal article" date="2020" name="Stud. Mycol.">
        <title>101 Dothideomycetes genomes: a test case for predicting lifestyles and emergence of pathogens.</title>
        <authorList>
            <person name="Haridas S."/>
            <person name="Albert R."/>
            <person name="Binder M."/>
            <person name="Bloem J."/>
            <person name="Labutti K."/>
            <person name="Salamov A."/>
            <person name="Andreopoulos B."/>
            <person name="Baker S."/>
            <person name="Barry K."/>
            <person name="Bills G."/>
            <person name="Bluhm B."/>
            <person name="Cannon C."/>
            <person name="Castanera R."/>
            <person name="Culley D."/>
            <person name="Daum C."/>
            <person name="Ezra D."/>
            <person name="Gonzalez J."/>
            <person name="Henrissat B."/>
            <person name="Kuo A."/>
            <person name="Liang C."/>
            <person name="Lipzen A."/>
            <person name="Lutzoni F."/>
            <person name="Magnuson J."/>
            <person name="Mondo S."/>
            <person name="Nolan M."/>
            <person name="Ohm R."/>
            <person name="Pangilinan J."/>
            <person name="Park H.-J."/>
            <person name="Ramirez L."/>
            <person name="Alfaro M."/>
            <person name="Sun H."/>
            <person name="Tritt A."/>
            <person name="Yoshinaga Y."/>
            <person name="Zwiers L.-H."/>
            <person name="Turgeon B."/>
            <person name="Goodwin S."/>
            <person name="Spatafora J."/>
            <person name="Crous P."/>
            <person name="Grigoriev I."/>
        </authorList>
    </citation>
    <scope>NUCLEOTIDE SEQUENCE</scope>
    <source>
        <strain evidence="2">CBS 115976</strain>
    </source>
</reference>
<keyword evidence="3" id="KW-1185">Reference proteome</keyword>
<dbReference type="GO" id="GO:0005730">
    <property type="term" value="C:nucleolus"/>
    <property type="evidence" value="ECO:0007669"/>
    <property type="project" value="TreeGrafter"/>
</dbReference>
<accession>A0A6A6U266</accession>
<dbReference type="OrthoDB" id="160374at2759"/>
<proteinExistence type="predicted"/>
<evidence type="ECO:0000313" key="2">
    <source>
        <dbReference type="EMBL" id="KAF2665228.1"/>
    </source>
</evidence>
<organism evidence="2 3">
    <name type="scientific">Microthyrium microscopicum</name>
    <dbReference type="NCBI Taxonomy" id="703497"/>
    <lineage>
        <taxon>Eukaryota</taxon>
        <taxon>Fungi</taxon>
        <taxon>Dikarya</taxon>
        <taxon>Ascomycota</taxon>
        <taxon>Pezizomycotina</taxon>
        <taxon>Dothideomycetes</taxon>
        <taxon>Dothideomycetes incertae sedis</taxon>
        <taxon>Microthyriales</taxon>
        <taxon>Microthyriaceae</taxon>
        <taxon>Microthyrium</taxon>
    </lineage>
</organism>
<feature type="domain" description="Nucleolar 27S pre-rRNA processing Urb2/Npa2 C-terminal" evidence="1">
    <location>
        <begin position="3"/>
        <end position="222"/>
    </location>
</feature>
<dbReference type="InterPro" id="IPR018849">
    <property type="entry name" value="Urb2/Npa2_C"/>
</dbReference>
<dbReference type="Proteomes" id="UP000799302">
    <property type="component" value="Unassembled WGS sequence"/>
</dbReference>